<keyword evidence="5 9" id="KW-0472">Membrane</keyword>
<name>A0ABV5VV59_9BACL</name>
<evidence type="ECO:0000256" key="2">
    <source>
        <dbReference type="ARBA" id="ARBA00022475"/>
    </source>
</evidence>
<feature type="transmembrane region" description="Helical" evidence="9">
    <location>
        <begin position="406"/>
        <end position="426"/>
    </location>
</feature>
<evidence type="ECO:0000313" key="12">
    <source>
        <dbReference type="Proteomes" id="UP001589619"/>
    </source>
</evidence>
<evidence type="ECO:0000256" key="5">
    <source>
        <dbReference type="ARBA" id="ARBA00023136"/>
    </source>
</evidence>
<protein>
    <submittedName>
        <fullName evidence="11">DNA internalization-related competence protein ComEC/Rec2</fullName>
    </submittedName>
</protein>
<dbReference type="Pfam" id="PF00753">
    <property type="entry name" value="Lactamase_B"/>
    <property type="match status" value="1"/>
</dbReference>
<dbReference type="InterPro" id="IPR025405">
    <property type="entry name" value="DUF4131"/>
</dbReference>
<evidence type="ECO:0000256" key="8">
    <source>
        <dbReference type="ARBA" id="ARBA00048505"/>
    </source>
</evidence>
<feature type="transmembrane region" description="Helical" evidence="9">
    <location>
        <begin position="465"/>
        <end position="484"/>
    </location>
</feature>
<dbReference type="EMBL" id="JBHMAG010000009">
    <property type="protein sequence ID" value="MFB9752030.1"/>
    <property type="molecule type" value="Genomic_DNA"/>
</dbReference>
<evidence type="ECO:0000256" key="3">
    <source>
        <dbReference type="ARBA" id="ARBA00022692"/>
    </source>
</evidence>
<feature type="transmembrane region" description="Helical" evidence="9">
    <location>
        <begin position="529"/>
        <end position="546"/>
    </location>
</feature>
<dbReference type="Proteomes" id="UP001589619">
    <property type="component" value="Unassembled WGS sequence"/>
</dbReference>
<dbReference type="PANTHER" id="PTHR30619:SF1">
    <property type="entry name" value="RECOMBINATION PROTEIN 2"/>
    <property type="match status" value="1"/>
</dbReference>
<dbReference type="SUPFAM" id="SSF56281">
    <property type="entry name" value="Metallo-hydrolase/oxidoreductase"/>
    <property type="match status" value="1"/>
</dbReference>
<keyword evidence="4 9" id="KW-1133">Transmembrane helix</keyword>
<reference evidence="11 12" key="1">
    <citation type="submission" date="2024-09" db="EMBL/GenBank/DDBJ databases">
        <authorList>
            <person name="Sun Q."/>
            <person name="Mori K."/>
        </authorList>
    </citation>
    <scope>NUCLEOTIDE SEQUENCE [LARGE SCALE GENOMIC DNA]</scope>
    <source>
        <strain evidence="11 12">JCM 12520</strain>
    </source>
</reference>
<dbReference type="Pfam" id="PF03772">
    <property type="entry name" value="Competence"/>
    <property type="match status" value="1"/>
</dbReference>
<comment type="caution">
    <text evidence="11">The sequence shown here is derived from an EMBL/GenBank/DDBJ whole genome shotgun (WGS) entry which is preliminary data.</text>
</comment>
<dbReference type="PANTHER" id="PTHR30619">
    <property type="entry name" value="DNA INTERNALIZATION/COMPETENCE PROTEIN COMEC/REC2"/>
    <property type="match status" value="1"/>
</dbReference>
<comment type="subcellular location">
    <subcellularLocation>
        <location evidence="1">Cell membrane</location>
        <topology evidence="1">Multi-pass membrane protein</topology>
    </subcellularLocation>
</comment>
<dbReference type="NCBIfam" id="TIGR00360">
    <property type="entry name" value="ComEC_N-term"/>
    <property type="match status" value="1"/>
</dbReference>
<gene>
    <name evidence="11" type="ORF">ACFFNY_10735</name>
</gene>
<keyword evidence="3 9" id="KW-0812">Transmembrane</keyword>
<dbReference type="CDD" id="cd07731">
    <property type="entry name" value="ComA-like_MBL-fold"/>
    <property type="match status" value="1"/>
</dbReference>
<dbReference type="InterPro" id="IPR004797">
    <property type="entry name" value="Competence_ComEC/Rec2"/>
</dbReference>
<keyword evidence="12" id="KW-1185">Reference proteome</keyword>
<dbReference type="Gene3D" id="3.60.15.10">
    <property type="entry name" value="Ribonuclease Z/Hydroxyacylglutathione hydrolase-like"/>
    <property type="match status" value="1"/>
</dbReference>
<dbReference type="Pfam" id="PF13567">
    <property type="entry name" value="DUF4131"/>
    <property type="match status" value="1"/>
</dbReference>
<evidence type="ECO:0000259" key="10">
    <source>
        <dbReference type="SMART" id="SM00849"/>
    </source>
</evidence>
<feature type="domain" description="Metallo-beta-lactamase" evidence="10">
    <location>
        <begin position="564"/>
        <end position="771"/>
    </location>
</feature>
<dbReference type="InterPro" id="IPR004477">
    <property type="entry name" value="ComEC_N"/>
</dbReference>
<feature type="transmembrane region" description="Helical" evidence="9">
    <location>
        <begin position="308"/>
        <end position="331"/>
    </location>
</feature>
<proteinExistence type="predicted"/>
<evidence type="ECO:0000313" key="11">
    <source>
        <dbReference type="EMBL" id="MFB9752030.1"/>
    </source>
</evidence>
<feature type="transmembrane region" description="Helical" evidence="9">
    <location>
        <begin position="378"/>
        <end position="399"/>
    </location>
</feature>
<evidence type="ECO:0000256" key="1">
    <source>
        <dbReference type="ARBA" id="ARBA00004651"/>
    </source>
</evidence>
<dbReference type="RefSeq" id="WP_344910657.1">
    <property type="nucleotide sequence ID" value="NZ_BAAAYO010000010.1"/>
</dbReference>
<dbReference type="InterPro" id="IPR035681">
    <property type="entry name" value="ComA-like_MBL"/>
</dbReference>
<accession>A0ABV5VV59</accession>
<feature type="transmembrane region" description="Helical" evidence="9">
    <location>
        <begin position="438"/>
        <end position="458"/>
    </location>
</feature>
<keyword evidence="2" id="KW-1003">Cell membrane</keyword>
<comment type="function">
    <text evidence="7">Counteracts the endogenous Pycsar antiviral defense system. Phosphodiesterase that enables metal-dependent hydrolysis of host cyclic nucleotide Pycsar defense signals such as cCMP and cUMP.</text>
</comment>
<feature type="transmembrane region" description="Helical" evidence="9">
    <location>
        <begin position="352"/>
        <end position="372"/>
    </location>
</feature>
<comment type="catalytic activity">
    <reaction evidence="6">
        <text>3',5'-cyclic CMP + H2O = CMP + H(+)</text>
        <dbReference type="Rhea" id="RHEA:72675"/>
        <dbReference type="ChEBI" id="CHEBI:15377"/>
        <dbReference type="ChEBI" id="CHEBI:15378"/>
        <dbReference type="ChEBI" id="CHEBI:58003"/>
        <dbReference type="ChEBI" id="CHEBI:60377"/>
    </reaction>
    <physiologicalReaction direction="left-to-right" evidence="6">
        <dbReference type="Rhea" id="RHEA:72676"/>
    </physiologicalReaction>
</comment>
<sequence>MKRPLTLFAFAWVLGMAIGSRLPSGMLSWKIAILAAALAAIAALVAFPGRRWAGLALVAVAAAAYYQGYDARNVPTISLPETAVQTGKAGAAEWEALLEGTIASRVDVDGDKVAFTLLTRTVSFPPEQDAASVRDKVQVSIRLLKREEQDRALAWGRGDQITLTGALKAPEPSRNFGGFDYDVYLYRKHTFWLLSAKGLDDVRVAALSESDGSRFGTGAAADRAMRLNDDIRLYLGSVFDRLFPPGSPDPGYLKSLVLGLTDDMDPELYQQFSQLGLTHILAISGLHVGVFVAGFIWVLRLFRLTKERILTITLVFVPLYVALAGASPSAVRAGIMAMIGLYAARRGLWKDTLNIIGLAAVLMLLWEPYFLYDVSFQLSFLVTLGLIVGVPRFSALLPIRKPSWNSLLSVTIVAQLISFPVTVYYFNGVSLLSAFANFVLVPFISFIVLPLGTLTLFVGAMSVRAGTLLGWLLGGLDGATFWLIDRAATHDPLRLIWPKPSLLWVILFYALLWAAYAGTMRWREGGKPSAAWAAVAAFMLFLWYGYNPGLLDRTGNVQVIDVGQGDAILIRSPQGRHMLIDGGGTLSFRKPGEEWKERKDPYEVGRKLLVPLLKQRGVHRIDVLVFSHQDQDHIGGLQAVVEQIPVRTIVMNGTWKGSASTRKLFETAMSKGARLATVPQGASWPLDRHTTLTMLSAGADRPLRVAEDQNGESVVLLMQMYNTRFLFTGDMVADNETGLLSGWRNSTASATASLSGSPASAPGTSGGGPAVLLDVMKIAHHGSKTSTTAEWLAFWKPQTAVISAGRNNSYGHPNPGVLERLEQIGSDIRRTDKEGEVVFEVTGKGMSVRTKLPGPGPDS</sequence>
<feature type="transmembrane region" description="Helical" evidence="9">
    <location>
        <begin position="29"/>
        <end position="47"/>
    </location>
</feature>
<organism evidence="11 12">
    <name type="scientific">Paenibacillus hodogayensis</name>
    <dbReference type="NCBI Taxonomy" id="279208"/>
    <lineage>
        <taxon>Bacteria</taxon>
        <taxon>Bacillati</taxon>
        <taxon>Bacillota</taxon>
        <taxon>Bacilli</taxon>
        <taxon>Bacillales</taxon>
        <taxon>Paenibacillaceae</taxon>
        <taxon>Paenibacillus</taxon>
    </lineage>
</organism>
<evidence type="ECO:0000256" key="6">
    <source>
        <dbReference type="ARBA" id="ARBA00034221"/>
    </source>
</evidence>
<dbReference type="NCBIfam" id="TIGR00361">
    <property type="entry name" value="ComEC_Rec2"/>
    <property type="match status" value="1"/>
</dbReference>
<dbReference type="InterPro" id="IPR001279">
    <property type="entry name" value="Metallo-B-lactamas"/>
</dbReference>
<feature type="transmembrane region" description="Helical" evidence="9">
    <location>
        <begin position="496"/>
        <end position="517"/>
    </location>
</feature>
<dbReference type="InterPro" id="IPR036866">
    <property type="entry name" value="RibonucZ/Hydroxyglut_hydro"/>
</dbReference>
<evidence type="ECO:0000256" key="9">
    <source>
        <dbReference type="SAM" id="Phobius"/>
    </source>
</evidence>
<evidence type="ECO:0000256" key="7">
    <source>
        <dbReference type="ARBA" id="ARBA00034301"/>
    </source>
</evidence>
<dbReference type="InterPro" id="IPR052159">
    <property type="entry name" value="Competence_DNA_uptake"/>
</dbReference>
<feature type="transmembrane region" description="Helical" evidence="9">
    <location>
        <begin position="280"/>
        <end position="302"/>
    </location>
</feature>
<comment type="catalytic activity">
    <reaction evidence="8">
        <text>3',5'-cyclic UMP + H2O = UMP + H(+)</text>
        <dbReference type="Rhea" id="RHEA:70575"/>
        <dbReference type="ChEBI" id="CHEBI:15377"/>
        <dbReference type="ChEBI" id="CHEBI:15378"/>
        <dbReference type="ChEBI" id="CHEBI:57865"/>
        <dbReference type="ChEBI" id="CHEBI:184387"/>
    </reaction>
    <physiologicalReaction direction="left-to-right" evidence="8">
        <dbReference type="Rhea" id="RHEA:70576"/>
    </physiologicalReaction>
</comment>
<evidence type="ECO:0000256" key="4">
    <source>
        <dbReference type="ARBA" id="ARBA00022989"/>
    </source>
</evidence>
<dbReference type="SMART" id="SM00849">
    <property type="entry name" value="Lactamase_B"/>
    <property type="match status" value="1"/>
</dbReference>